<evidence type="ECO:0000313" key="3">
    <source>
        <dbReference type="Proteomes" id="UP000564885"/>
    </source>
</evidence>
<evidence type="ECO:0000259" key="1">
    <source>
        <dbReference type="PROSITE" id="PS50943"/>
    </source>
</evidence>
<organism evidence="2 3">
    <name type="scientific">Enterovirga aerilata</name>
    <dbReference type="NCBI Taxonomy" id="2730920"/>
    <lineage>
        <taxon>Bacteria</taxon>
        <taxon>Pseudomonadati</taxon>
        <taxon>Pseudomonadota</taxon>
        <taxon>Alphaproteobacteria</taxon>
        <taxon>Hyphomicrobiales</taxon>
        <taxon>Methylobacteriaceae</taxon>
        <taxon>Enterovirga</taxon>
    </lineage>
</organism>
<dbReference type="EMBL" id="JABEPP010000001">
    <property type="protein sequence ID" value="NNM71413.1"/>
    <property type="molecule type" value="Genomic_DNA"/>
</dbReference>
<dbReference type="Proteomes" id="UP000564885">
    <property type="component" value="Unassembled WGS sequence"/>
</dbReference>
<dbReference type="SMART" id="SM00530">
    <property type="entry name" value="HTH_XRE"/>
    <property type="match status" value="1"/>
</dbReference>
<evidence type="ECO:0000313" key="2">
    <source>
        <dbReference type="EMBL" id="NNM71413.1"/>
    </source>
</evidence>
<protein>
    <submittedName>
        <fullName evidence="2">Helix-turn-helix transcriptional regulator</fullName>
    </submittedName>
</protein>
<sequence>MTISVRQVKAARALLGWSQADLAKASAVSYPTIARLESDDGAGPIGGRQDTVDKITKALQDAGVEFTNGGQPGVRLRGVG</sequence>
<dbReference type="InterPro" id="IPR001387">
    <property type="entry name" value="Cro/C1-type_HTH"/>
</dbReference>
<name>A0A849IBV9_9HYPH</name>
<gene>
    <name evidence="2" type="ORF">HJG44_03255</name>
</gene>
<dbReference type="SUPFAM" id="SSF47413">
    <property type="entry name" value="lambda repressor-like DNA-binding domains"/>
    <property type="match status" value="1"/>
</dbReference>
<dbReference type="InterPro" id="IPR010982">
    <property type="entry name" value="Lambda_DNA-bd_dom_sf"/>
</dbReference>
<comment type="caution">
    <text evidence="2">The sequence shown here is derived from an EMBL/GenBank/DDBJ whole genome shotgun (WGS) entry which is preliminary data.</text>
</comment>
<dbReference type="AlphaFoldDB" id="A0A849IBV9"/>
<proteinExistence type="predicted"/>
<dbReference type="Pfam" id="PF01381">
    <property type="entry name" value="HTH_3"/>
    <property type="match status" value="1"/>
</dbReference>
<dbReference type="RefSeq" id="WP_171216875.1">
    <property type="nucleotide sequence ID" value="NZ_JABEPP010000001.1"/>
</dbReference>
<reference evidence="2 3" key="1">
    <citation type="submission" date="2020-04" db="EMBL/GenBank/DDBJ databases">
        <title>Enterovirga sp. isolate from soil.</title>
        <authorList>
            <person name="Chea S."/>
            <person name="Kim D.-U."/>
        </authorList>
    </citation>
    <scope>NUCLEOTIDE SEQUENCE [LARGE SCALE GENOMIC DNA]</scope>
    <source>
        <strain evidence="2 3">DB1703</strain>
    </source>
</reference>
<keyword evidence="3" id="KW-1185">Reference proteome</keyword>
<dbReference type="Gene3D" id="1.10.260.40">
    <property type="entry name" value="lambda repressor-like DNA-binding domains"/>
    <property type="match status" value="1"/>
</dbReference>
<feature type="domain" description="HTH cro/C1-type" evidence="1">
    <location>
        <begin position="8"/>
        <end position="39"/>
    </location>
</feature>
<dbReference type="GO" id="GO:0003677">
    <property type="term" value="F:DNA binding"/>
    <property type="evidence" value="ECO:0007669"/>
    <property type="project" value="InterPro"/>
</dbReference>
<dbReference type="PROSITE" id="PS50943">
    <property type="entry name" value="HTH_CROC1"/>
    <property type="match status" value="1"/>
</dbReference>
<accession>A0A849IBV9</accession>
<dbReference type="CDD" id="cd00093">
    <property type="entry name" value="HTH_XRE"/>
    <property type="match status" value="1"/>
</dbReference>